<proteinExistence type="predicted"/>
<evidence type="ECO:0000313" key="3">
    <source>
        <dbReference type="Proteomes" id="UP000250266"/>
    </source>
</evidence>
<reference evidence="2 3" key="1">
    <citation type="journal article" date="2016" name="Nat. Commun.">
        <title>Ectomycorrhizal ecology is imprinted in the genome of the dominant symbiotic fungus Cenococcum geophilum.</title>
        <authorList>
            <consortium name="DOE Joint Genome Institute"/>
            <person name="Peter M."/>
            <person name="Kohler A."/>
            <person name="Ohm R.A."/>
            <person name="Kuo A."/>
            <person name="Krutzmann J."/>
            <person name="Morin E."/>
            <person name="Arend M."/>
            <person name="Barry K.W."/>
            <person name="Binder M."/>
            <person name="Choi C."/>
            <person name="Clum A."/>
            <person name="Copeland A."/>
            <person name="Grisel N."/>
            <person name="Haridas S."/>
            <person name="Kipfer T."/>
            <person name="LaButti K."/>
            <person name="Lindquist E."/>
            <person name="Lipzen A."/>
            <person name="Maire R."/>
            <person name="Meier B."/>
            <person name="Mihaltcheva S."/>
            <person name="Molinier V."/>
            <person name="Murat C."/>
            <person name="Poggeler S."/>
            <person name="Quandt C.A."/>
            <person name="Sperisen C."/>
            <person name="Tritt A."/>
            <person name="Tisserant E."/>
            <person name="Crous P.W."/>
            <person name="Henrissat B."/>
            <person name="Nehls U."/>
            <person name="Egli S."/>
            <person name="Spatafora J.W."/>
            <person name="Grigoriev I.V."/>
            <person name="Martin F.M."/>
        </authorList>
    </citation>
    <scope>NUCLEOTIDE SEQUENCE [LARGE SCALE GENOMIC DNA]</scope>
    <source>
        <strain evidence="2 3">CBS 459.81</strain>
    </source>
</reference>
<accession>A0A8E2E0H0</accession>
<keyword evidence="3" id="KW-1185">Reference proteome</keyword>
<feature type="chain" id="PRO_5034641915" description="Secreted protein" evidence="1">
    <location>
        <begin position="17"/>
        <end position="102"/>
    </location>
</feature>
<organism evidence="2 3">
    <name type="scientific">Lepidopterella palustris CBS 459.81</name>
    <dbReference type="NCBI Taxonomy" id="1314670"/>
    <lineage>
        <taxon>Eukaryota</taxon>
        <taxon>Fungi</taxon>
        <taxon>Dikarya</taxon>
        <taxon>Ascomycota</taxon>
        <taxon>Pezizomycotina</taxon>
        <taxon>Dothideomycetes</taxon>
        <taxon>Pleosporomycetidae</taxon>
        <taxon>Mytilinidiales</taxon>
        <taxon>Argynnaceae</taxon>
        <taxon>Lepidopterella</taxon>
    </lineage>
</organism>
<gene>
    <name evidence="2" type="ORF">K432DRAFT_386387</name>
</gene>
<dbReference type="EMBL" id="KV745360">
    <property type="protein sequence ID" value="OCK75130.1"/>
    <property type="molecule type" value="Genomic_DNA"/>
</dbReference>
<protein>
    <recommendedName>
        <fullName evidence="4">Secreted protein</fullName>
    </recommendedName>
</protein>
<sequence>MFLFVFSLWCNIPSYSCLISVDTHRGLFFTSPFSHAILNLTVFSSKKRAQAHTTTLGLSQRFIPPRTDIQGLSPSRRIGRFGLIGDIVSKTSGVNQGPELKV</sequence>
<feature type="signal peptide" evidence="1">
    <location>
        <begin position="1"/>
        <end position="16"/>
    </location>
</feature>
<evidence type="ECO:0000256" key="1">
    <source>
        <dbReference type="SAM" id="SignalP"/>
    </source>
</evidence>
<dbReference type="AlphaFoldDB" id="A0A8E2E0H0"/>
<dbReference type="Proteomes" id="UP000250266">
    <property type="component" value="Unassembled WGS sequence"/>
</dbReference>
<name>A0A8E2E0H0_9PEZI</name>
<evidence type="ECO:0000313" key="2">
    <source>
        <dbReference type="EMBL" id="OCK75130.1"/>
    </source>
</evidence>
<evidence type="ECO:0008006" key="4">
    <source>
        <dbReference type="Google" id="ProtNLM"/>
    </source>
</evidence>
<keyword evidence="1" id="KW-0732">Signal</keyword>